<feature type="non-terminal residue" evidence="3">
    <location>
        <position position="1"/>
    </location>
</feature>
<dbReference type="RefSeq" id="XP_014147429.1">
    <property type="nucleotide sequence ID" value="XM_014291954.1"/>
</dbReference>
<reference evidence="3 4" key="1">
    <citation type="submission" date="2011-02" db="EMBL/GenBank/DDBJ databases">
        <title>The Genome Sequence of Sphaeroforma arctica JP610.</title>
        <authorList>
            <consortium name="The Broad Institute Genome Sequencing Platform"/>
            <person name="Russ C."/>
            <person name="Cuomo C."/>
            <person name="Young S.K."/>
            <person name="Zeng Q."/>
            <person name="Gargeya S."/>
            <person name="Alvarado L."/>
            <person name="Berlin A."/>
            <person name="Chapman S.B."/>
            <person name="Chen Z."/>
            <person name="Freedman E."/>
            <person name="Gellesch M."/>
            <person name="Goldberg J."/>
            <person name="Griggs A."/>
            <person name="Gujja S."/>
            <person name="Heilman E."/>
            <person name="Heiman D."/>
            <person name="Howarth C."/>
            <person name="Mehta T."/>
            <person name="Neiman D."/>
            <person name="Pearson M."/>
            <person name="Roberts A."/>
            <person name="Saif S."/>
            <person name="Shea T."/>
            <person name="Shenoy N."/>
            <person name="Sisk P."/>
            <person name="Stolte C."/>
            <person name="Sykes S."/>
            <person name="White J."/>
            <person name="Yandava C."/>
            <person name="Burger G."/>
            <person name="Gray M.W."/>
            <person name="Holland P.W.H."/>
            <person name="King N."/>
            <person name="Lang F.B.F."/>
            <person name="Roger A.J."/>
            <person name="Ruiz-Trillo I."/>
            <person name="Haas B."/>
            <person name="Nusbaum C."/>
            <person name="Birren B."/>
        </authorList>
    </citation>
    <scope>NUCLEOTIDE SEQUENCE [LARGE SCALE GENOMIC DNA]</scope>
    <source>
        <strain evidence="3 4">JP610</strain>
    </source>
</reference>
<accession>A0A0L0F9X5</accession>
<evidence type="ECO:0000313" key="3">
    <source>
        <dbReference type="EMBL" id="KNC73527.1"/>
    </source>
</evidence>
<evidence type="ECO:0000313" key="4">
    <source>
        <dbReference type="Proteomes" id="UP000054560"/>
    </source>
</evidence>
<protein>
    <submittedName>
        <fullName evidence="3">Uncharacterized protein</fullName>
    </submittedName>
</protein>
<dbReference type="Proteomes" id="UP000054560">
    <property type="component" value="Unassembled WGS sequence"/>
</dbReference>
<evidence type="ECO:0000256" key="1">
    <source>
        <dbReference type="SAM" id="MobiDB-lite"/>
    </source>
</evidence>
<gene>
    <name evidence="3" type="ORF">SARC_13914</name>
</gene>
<dbReference type="AlphaFoldDB" id="A0A0L0F9X5"/>
<organism evidence="3 4">
    <name type="scientific">Sphaeroforma arctica JP610</name>
    <dbReference type="NCBI Taxonomy" id="667725"/>
    <lineage>
        <taxon>Eukaryota</taxon>
        <taxon>Ichthyosporea</taxon>
        <taxon>Ichthyophonida</taxon>
        <taxon>Sphaeroforma</taxon>
    </lineage>
</organism>
<proteinExistence type="predicted"/>
<keyword evidence="2" id="KW-1133">Transmembrane helix</keyword>
<keyword evidence="2" id="KW-0812">Transmembrane</keyword>
<name>A0A0L0F9X5_9EUKA</name>
<keyword evidence="4" id="KW-1185">Reference proteome</keyword>
<evidence type="ECO:0000256" key="2">
    <source>
        <dbReference type="SAM" id="Phobius"/>
    </source>
</evidence>
<dbReference type="EMBL" id="KQ245502">
    <property type="protein sequence ID" value="KNC73527.1"/>
    <property type="molecule type" value="Genomic_DNA"/>
</dbReference>
<feature type="transmembrane region" description="Helical" evidence="2">
    <location>
        <begin position="6"/>
        <end position="29"/>
    </location>
</feature>
<sequence length="77" mass="8018">QLIDFQTIFMVAMSVGFVGLVSWGMQNALGAQQGKRKVRGAPSAPRVPVTKADASWLEGTSVGAAGGGKRSGKKSRK</sequence>
<keyword evidence="2" id="KW-0472">Membrane</keyword>
<dbReference type="GeneID" id="25914418"/>
<feature type="region of interest" description="Disordered" evidence="1">
    <location>
        <begin position="33"/>
        <end position="52"/>
    </location>
</feature>